<sequence length="60" mass="6515">MDASEFAAESAAELEAADDAAYDSQLAYATGNFEAHWQRIADEARKRLEGSYANSTARAE</sequence>
<organism evidence="1">
    <name type="scientific">marine sediment metagenome</name>
    <dbReference type="NCBI Taxonomy" id="412755"/>
    <lineage>
        <taxon>unclassified sequences</taxon>
        <taxon>metagenomes</taxon>
        <taxon>ecological metagenomes</taxon>
    </lineage>
</organism>
<accession>X0X120</accession>
<reference evidence="1" key="1">
    <citation type="journal article" date="2014" name="Front. Microbiol.">
        <title>High frequency of phylogenetically diverse reductive dehalogenase-homologous genes in deep subseafloor sedimentary metagenomes.</title>
        <authorList>
            <person name="Kawai M."/>
            <person name="Futagami T."/>
            <person name="Toyoda A."/>
            <person name="Takaki Y."/>
            <person name="Nishi S."/>
            <person name="Hori S."/>
            <person name="Arai W."/>
            <person name="Tsubouchi T."/>
            <person name="Morono Y."/>
            <person name="Uchiyama I."/>
            <person name="Ito T."/>
            <person name="Fujiyama A."/>
            <person name="Inagaki F."/>
            <person name="Takami H."/>
        </authorList>
    </citation>
    <scope>NUCLEOTIDE SEQUENCE</scope>
    <source>
        <strain evidence="1">Expedition CK06-06</strain>
    </source>
</reference>
<protein>
    <submittedName>
        <fullName evidence="1">Uncharacterized protein</fullName>
    </submittedName>
</protein>
<name>X0X120_9ZZZZ</name>
<dbReference type="AlphaFoldDB" id="X0X120"/>
<evidence type="ECO:0000313" key="1">
    <source>
        <dbReference type="EMBL" id="GAG18706.1"/>
    </source>
</evidence>
<comment type="caution">
    <text evidence="1">The sequence shown here is derived from an EMBL/GenBank/DDBJ whole genome shotgun (WGS) entry which is preliminary data.</text>
</comment>
<dbReference type="EMBL" id="BARS01035454">
    <property type="protein sequence ID" value="GAG18706.1"/>
    <property type="molecule type" value="Genomic_DNA"/>
</dbReference>
<gene>
    <name evidence="1" type="ORF">S01H1_54621</name>
</gene>
<proteinExistence type="predicted"/>